<name>A0AAW1FBW3_ZOAVI</name>
<feature type="compositionally biased region" description="Polar residues" evidence="1">
    <location>
        <begin position="1163"/>
        <end position="1176"/>
    </location>
</feature>
<feature type="compositionally biased region" description="Basic residues" evidence="1">
    <location>
        <begin position="1040"/>
        <end position="1049"/>
    </location>
</feature>
<feature type="compositionally biased region" description="Low complexity" evidence="1">
    <location>
        <begin position="2295"/>
        <end position="2309"/>
    </location>
</feature>
<feature type="region of interest" description="Disordered" evidence="1">
    <location>
        <begin position="1118"/>
        <end position="1608"/>
    </location>
</feature>
<evidence type="ECO:0000313" key="4">
    <source>
        <dbReference type="Proteomes" id="UP001488805"/>
    </source>
</evidence>
<evidence type="ECO:0000256" key="1">
    <source>
        <dbReference type="SAM" id="MobiDB-lite"/>
    </source>
</evidence>
<feature type="region of interest" description="Disordered" evidence="1">
    <location>
        <begin position="1"/>
        <end position="212"/>
    </location>
</feature>
<comment type="caution">
    <text evidence="3">The sequence shown here is derived from an EMBL/GenBank/DDBJ whole genome shotgun (WGS) entry which is preliminary data.</text>
</comment>
<dbReference type="InterPro" id="IPR001005">
    <property type="entry name" value="SANT/Myb"/>
</dbReference>
<feature type="compositionally biased region" description="Basic and acidic residues" evidence="1">
    <location>
        <begin position="2155"/>
        <end position="2174"/>
    </location>
</feature>
<evidence type="ECO:0000313" key="3">
    <source>
        <dbReference type="EMBL" id="KAK9532322.1"/>
    </source>
</evidence>
<feature type="compositionally biased region" description="Polar residues" evidence="1">
    <location>
        <begin position="1581"/>
        <end position="1598"/>
    </location>
</feature>
<feature type="compositionally biased region" description="Basic residues" evidence="1">
    <location>
        <begin position="1857"/>
        <end position="1870"/>
    </location>
</feature>
<feature type="compositionally biased region" description="Basic and acidic residues" evidence="1">
    <location>
        <begin position="620"/>
        <end position="635"/>
    </location>
</feature>
<feature type="compositionally biased region" description="Low complexity" evidence="1">
    <location>
        <begin position="1550"/>
        <end position="1561"/>
    </location>
</feature>
<dbReference type="Proteomes" id="UP001488805">
    <property type="component" value="Unassembled WGS sequence"/>
</dbReference>
<feature type="compositionally biased region" description="Polar residues" evidence="1">
    <location>
        <begin position="1483"/>
        <end position="1498"/>
    </location>
</feature>
<feature type="compositionally biased region" description="Polar residues" evidence="1">
    <location>
        <begin position="1630"/>
        <end position="1661"/>
    </location>
</feature>
<feature type="compositionally biased region" description="Polar residues" evidence="1">
    <location>
        <begin position="1822"/>
        <end position="1855"/>
    </location>
</feature>
<feature type="compositionally biased region" description="Basic residues" evidence="1">
    <location>
        <begin position="1248"/>
        <end position="1259"/>
    </location>
</feature>
<feature type="compositionally biased region" description="Polar residues" evidence="1">
    <location>
        <begin position="2175"/>
        <end position="2189"/>
    </location>
</feature>
<feature type="region of interest" description="Disordered" evidence="1">
    <location>
        <begin position="299"/>
        <end position="363"/>
    </location>
</feature>
<dbReference type="EMBL" id="JBCEZU010000078">
    <property type="protein sequence ID" value="KAK9532322.1"/>
    <property type="molecule type" value="Genomic_DNA"/>
</dbReference>
<dbReference type="SMART" id="SM00717">
    <property type="entry name" value="SANT"/>
    <property type="match status" value="1"/>
</dbReference>
<feature type="compositionally biased region" description="Low complexity" evidence="1">
    <location>
        <begin position="165"/>
        <end position="176"/>
    </location>
</feature>
<feature type="compositionally biased region" description="Polar residues" evidence="1">
    <location>
        <begin position="125"/>
        <end position="136"/>
    </location>
</feature>
<feature type="compositionally biased region" description="Basic residues" evidence="1">
    <location>
        <begin position="759"/>
        <end position="770"/>
    </location>
</feature>
<feature type="compositionally biased region" description="Acidic residues" evidence="1">
    <location>
        <begin position="794"/>
        <end position="812"/>
    </location>
</feature>
<feature type="compositionally biased region" description="Low complexity" evidence="1">
    <location>
        <begin position="1135"/>
        <end position="1146"/>
    </location>
</feature>
<feature type="compositionally biased region" description="Polar residues" evidence="1">
    <location>
        <begin position="1019"/>
        <end position="1039"/>
    </location>
</feature>
<feature type="compositionally biased region" description="Basic and acidic residues" evidence="1">
    <location>
        <begin position="2064"/>
        <end position="2076"/>
    </location>
</feature>
<feature type="compositionally biased region" description="Polar residues" evidence="1">
    <location>
        <begin position="1356"/>
        <end position="1375"/>
    </location>
</feature>
<dbReference type="CDD" id="cd00167">
    <property type="entry name" value="SANT"/>
    <property type="match status" value="1"/>
</dbReference>
<feature type="compositionally biased region" description="Basic residues" evidence="1">
    <location>
        <begin position="636"/>
        <end position="645"/>
    </location>
</feature>
<organism evidence="3 4">
    <name type="scientific">Zoarces viviparus</name>
    <name type="common">Viviparous eelpout</name>
    <name type="synonym">Blennius viviparus</name>
    <dbReference type="NCBI Taxonomy" id="48416"/>
    <lineage>
        <taxon>Eukaryota</taxon>
        <taxon>Metazoa</taxon>
        <taxon>Chordata</taxon>
        <taxon>Craniata</taxon>
        <taxon>Vertebrata</taxon>
        <taxon>Euteleostomi</taxon>
        <taxon>Actinopterygii</taxon>
        <taxon>Neopterygii</taxon>
        <taxon>Teleostei</taxon>
        <taxon>Neoteleostei</taxon>
        <taxon>Acanthomorphata</taxon>
        <taxon>Eupercaria</taxon>
        <taxon>Perciformes</taxon>
        <taxon>Cottioidei</taxon>
        <taxon>Zoarcales</taxon>
        <taxon>Zoarcidae</taxon>
        <taxon>Zoarcinae</taxon>
        <taxon>Zoarces</taxon>
    </lineage>
</organism>
<feature type="compositionally biased region" description="Basic residues" evidence="1">
    <location>
        <begin position="2106"/>
        <end position="2124"/>
    </location>
</feature>
<sequence>MFRRSRFSARPNVVKAGKTPQEAPSANQEASETPKDVGESNAAAAVTDIQSVVTPSEKATAPGDGNDQNGEGTSSSAAVQRRKRFSIKPKVAPGRPSTVARTQKSHVKAVSETPIEVPVSDLDKPTTSSQTGTTVAPQRLQSPRRRRPSEESKQPKMQPKPTLIPSDSSEPSADSATNVPADSGKEFESTLDSQVKGVPSRLPDHFPPSLPDKEAIALSEKAKTLVSSKSKLSISAPALSLSRLLNDPSDLQRIAKAQKLRALLRQEMHKEKKLKKPKTRAKEFTLDPAKMTMRDLIRYLPESNPMTSSVEESALENETVVPPSPAKEVSPERAQEPVVLPKLGSPREGDEDEEEEEDDDGTLVPQVKVAEDGSLIIDEESLTVEVLRAKGPNPANDRDPIFERGSTTTYSSFRKGTYTKPWSSEETDMFFLAVSMVGTDFSMICQLFPLRARSEIKNKFKKEERENSWRVDKAFRERRKLDIEYFSKLLEKILEVHKTRKKLKSLAGKNSPKETTRKAKGTKAARNLSVVEEEDEEEQKVIAALEEEGEKENEDLCNEGGTDDAKPKKKRKRKNREDALTEEPDDKKNKTGEKSNEQDEAYIPEDSEAALPEDCPTSDMSEKTESVNEAKDAKIKPAKLSRGRGPKPLLPLGRKWGKKPPPPSTKTNDTASDKGEESVIDGGAEDQVNKDASPLSQADKRKSANDDSEEEDATVQPPRPTRYGRMPKPIKLLNYPAKEAASEATPASPGGSAASAARPKPKCTAKRGRSSKLQSSQESKKPKLVTLRASQSDYSDDEEEQQREEDVEEEEPAVCSSGKDSTAPVFVPAGLRSPRPVVSLVEETMEELDILANIPDVFGISQDALCPDASCERAQNEAGTDEPCDHQLDLLVDVIDHLPSDPTEVSEAESYNEAAQTLLTISHLAPLPQSAQNQIDIQDHETGTTLADVSETSQHLEEETASKAAVLEEDGVAPLMSATSDHGVKETSETVTIVELLNSTTDNDDISVIESTDQRTGSDMDPSSQMQSPESSKKTSPQTKKGRTSKVKPKPNLGLASRTALSKSQPGTSTVRGAEKSHTVAPELAQTTEILSSAEETFKIADWSKNMLKDDISYIEVKRTEEPSSSQKRSVGEGQSHAATSHQSASENQSHDFSEAQLEPSLEQATGHSRPTSGSTDEVLMSHVGTIESICNNQVTSDSAVTEPQTGQGSNTDSAPVQESSDHPAPCVPPVEELPVSQREESEVGSTHQRKSRFQKVKPKVNLAQTSRAVRSKPQTTKDTVEKDSNTAPNLKFHEETRAEVEAEPTCLTSPEKPDQSPCPASDLIPSSDVGTTLTATEELSTTEEKRADVGVVGQVESNAATSHQSVSENQNLTEAQFEPSREQATRATRSTSKSTDKAVMSNVGTAERSCNNLLTSDSAVTESQTGQGSNTDSAPVQESSDHPAPCVTPVEELPVSQREESEVGSTHQRKSRFQKVKPKVNLAQTSRTVRSKPQTTKDTVEKDSNTAPNPKFHEETIAEVEVEPICLSSPEKPSRPGPASDLIPLVDLGTTGTLTATEELSTTEEKKTDGEVVGQVESDAVTSHQSASENQNVSEAQFTPRREQAARDTMPILESLGEKVMANCGAAESSCNDPQLTSDSAVTEPQTGQGSNIDSAPVQENSDHPAPCVTAVEELPVSQREESEVGTTHQRKSRFQKVKPKVNLAQTSRTVRSKPQTTKDTVEKDSTTAPNPKFHEETIAEVEVEPTCLSSPEKPSRPGPASDLIPLVDLGTTGTLTATEELSTTEEKKTDDEVVGQSTADPKESTQQPLPENDYEAQSPDAVQQCSEGNQTGAQNTDGNQSEPTDSPSGTAPQTRRGRLIKPKPRLARSSRPPPPRQHQNTKQAEKEGEDASVCHKLVSELRPDIPDPADGAIDQCSDQSSSPKDPGSSLGCLTQVIDNCTRDASTSNTGETPNPPSLSIVPEMLSQQEPSDPDEPFFILSLTEIPVCPLSEAVDSVPEPLPYLPVTDASVEQQSVPGQSSTAAGEGPLSVPASLEESGETGLVSVQDVGPGPAARVTQQDWIKENPVEPHESTTVHPSTLPETLENNDETEIPPVKPDGPLGTRRRGKVQVKPKTSKRKQASKTLATEHSELPGPSLQPKACDDVTEPQKGSGDHVDVEKETLTGGDHPEDSSSGAQTPRTRVTRSLNRKAKGFPPIMSETNNTAPASDSPPGKAASKGPKLRTPRAAGKRSTPAPVASTSRDVAPTRSATQPTEDTRSTSFTSSPTQAEVDVEQTSEHSRVTTPNTSLCPAEVSASQQSDSVESSSIEEPTSVSQYFLSDIFTEVEEG</sequence>
<dbReference type="PANTHER" id="PTHR22929">
    <property type="entry name" value="RNA POLYMERASE III TRANSCRIPTION INITIATION FACTOR B"/>
    <property type="match status" value="1"/>
</dbReference>
<accession>A0AAW1FBW3</accession>
<feature type="compositionally biased region" description="Basic residues" evidence="1">
    <location>
        <begin position="1690"/>
        <end position="1701"/>
    </location>
</feature>
<feature type="compositionally biased region" description="Polar residues" evidence="1">
    <location>
        <begin position="22"/>
        <end position="31"/>
    </location>
</feature>
<feature type="compositionally biased region" description="Polar residues" evidence="1">
    <location>
        <begin position="1189"/>
        <end position="1219"/>
    </location>
</feature>
<feature type="compositionally biased region" description="Low complexity" evidence="1">
    <location>
        <begin position="1772"/>
        <end position="1783"/>
    </location>
</feature>
<feature type="compositionally biased region" description="Polar residues" evidence="1">
    <location>
        <begin position="66"/>
        <end position="78"/>
    </location>
</feature>
<feature type="compositionally biased region" description="Polar residues" evidence="1">
    <location>
        <begin position="1403"/>
        <end position="1439"/>
    </location>
</feature>
<feature type="compositionally biased region" description="Low complexity" evidence="1">
    <location>
        <begin position="736"/>
        <end position="758"/>
    </location>
</feature>
<feature type="compositionally biased region" description="Polar residues" evidence="1">
    <location>
        <begin position="1263"/>
        <end position="1278"/>
    </location>
</feature>
<feature type="compositionally biased region" description="Polar residues" evidence="1">
    <location>
        <begin position="2012"/>
        <end position="2025"/>
    </location>
</feature>
<feature type="compositionally biased region" description="Acidic residues" evidence="1">
    <location>
        <begin position="598"/>
        <end position="608"/>
    </location>
</feature>
<dbReference type="GO" id="GO:0001156">
    <property type="term" value="F:TFIIIC-class transcription factor complex binding"/>
    <property type="evidence" value="ECO:0007669"/>
    <property type="project" value="TreeGrafter"/>
</dbReference>
<gene>
    <name evidence="3" type="ORF">VZT92_009711</name>
</gene>
<feature type="compositionally biased region" description="Basic and acidic residues" evidence="1">
    <location>
        <begin position="1292"/>
        <end position="1301"/>
    </location>
</feature>
<feature type="domain" description="Myb-like" evidence="2">
    <location>
        <begin position="418"/>
        <end position="466"/>
    </location>
</feature>
<feature type="region of interest" description="Disordered" evidence="1">
    <location>
        <begin position="1004"/>
        <end position="1082"/>
    </location>
</feature>
<feature type="compositionally biased region" description="Polar residues" evidence="1">
    <location>
        <begin position="1938"/>
        <end position="1954"/>
    </location>
</feature>
<dbReference type="InterPro" id="IPR039467">
    <property type="entry name" value="TFIIIB_B''_Myb"/>
</dbReference>
<feature type="compositionally biased region" description="Acidic residues" evidence="1">
    <location>
        <begin position="545"/>
        <end position="557"/>
    </location>
</feature>
<reference evidence="3 4" key="1">
    <citation type="journal article" date="2024" name="Genome Biol. Evol.">
        <title>Chromosome-level genome assembly of the viviparous eelpout Zoarces viviparus.</title>
        <authorList>
            <person name="Fuhrmann N."/>
            <person name="Brasseur M.V."/>
            <person name="Bakowski C.E."/>
            <person name="Podsiadlowski L."/>
            <person name="Prost S."/>
            <person name="Krehenwinkel H."/>
            <person name="Mayer C."/>
        </authorList>
    </citation>
    <scope>NUCLEOTIDE SEQUENCE [LARGE SCALE GENOMIC DNA]</scope>
    <source>
        <strain evidence="3">NO-MEL_2022_Ind0_liver</strain>
    </source>
</reference>
<dbReference type="Gene3D" id="1.10.10.60">
    <property type="entry name" value="Homeodomain-like"/>
    <property type="match status" value="1"/>
</dbReference>
<keyword evidence="4" id="KW-1185">Reference proteome</keyword>
<protein>
    <recommendedName>
        <fullName evidence="2">Myb-like domain-containing protein</fullName>
    </recommendedName>
</protein>
<feature type="region of interest" description="Disordered" evidence="1">
    <location>
        <begin position="1626"/>
        <end position="1979"/>
    </location>
</feature>
<evidence type="ECO:0000259" key="2">
    <source>
        <dbReference type="SMART" id="SM00717"/>
    </source>
</evidence>
<feature type="compositionally biased region" description="Polar residues" evidence="1">
    <location>
        <begin position="1059"/>
        <end position="1071"/>
    </location>
</feature>
<feature type="compositionally biased region" description="Acidic residues" evidence="1">
    <location>
        <begin position="349"/>
        <end position="361"/>
    </location>
</feature>
<feature type="region of interest" description="Disordered" evidence="1">
    <location>
        <begin position="501"/>
        <end position="827"/>
    </location>
</feature>
<feature type="region of interest" description="Disordered" evidence="1">
    <location>
        <begin position="268"/>
        <end position="287"/>
    </location>
</feature>
<feature type="compositionally biased region" description="Polar residues" evidence="1">
    <location>
        <begin position="1797"/>
        <end position="1811"/>
    </location>
</feature>
<dbReference type="PANTHER" id="PTHR22929:SF0">
    <property type="entry name" value="TRANSCRIPTION FACTOR TFIIIB COMPONENT B'' HOMOLOG"/>
    <property type="match status" value="1"/>
</dbReference>
<dbReference type="SUPFAM" id="SSF46689">
    <property type="entry name" value="Homeodomain-like"/>
    <property type="match status" value="1"/>
</dbReference>
<feature type="compositionally biased region" description="Polar residues" evidence="1">
    <location>
        <begin position="1705"/>
        <end position="1720"/>
    </location>
</feature>
<feature type="compositionally biased region" description="Basic and acidic residues" evidence="1">
    <location>
        <begin position="575"/>
        <end position="597"/>
    </location>
</feature>
<feature type="compositionally biased region" description="Polar residues" evidence="1">
    <location>
        <begin position="2241"/>
        <end position="2271"/>
    </location>
</feature>
<dbReference type="Pfam" id="PF15963">
    <property type="entry name" value="Myb_DNA-bind_7"/>
    <property type="match status" value="1"/>
</dbReference>
<proteinExistence type="predicted"/>
<dbReference type="InterPro" id="IPR009057">
    <property type="entry name" value="Homeodomain-like_sf"/>
</dbReference>
<dbReference type="GO" id="GO:0000126">
    <property type="term" value="C:transcription factor TFIIIB complex"/>
    <property type="evidence" value="ECO:0007669"/>
    <property type="project" value="TreeGrafter"/>
</dbReference>
<feature type="region of interest" description="Disordered" evidence="1">
    <location>
        <begin position="2010"/>
        <end position="2318"/>
    </location>
</feature>
<dbReference type="GO" id="GO:0070898">
    <property type="term" value="P:RNA polymerase III preinitiation complex assembly"/>
    <property type="evidence" value="ECO:0007669"/>
    <property type="project" value="TreeGrafter"/>
</dbReference>
<feature type="compositionally biased region" description="Basic residues" evidence="1">
    <location>
        <begin position="1468"/>
        <end position="1479"/>
    </location>
</feature>